<dbReference type="InterPro" id="IPR011322">
    <property type="entry name" value="N-reg_PII-like_a/b"/>
</dbReference>
<protein>
    <submittedName>
        <fullName evidence="2">Divalent-cation tolerance protein CutA</fullName>
    </submittedName>
</protein>
<dbReference type="AlphaFoldDB" id="A0A7J0BL39"/>
<evidence type="ECO:0000313" key="2">
    <source>
        <dbReference type="EMBL" id="GFM34427.1"/>
    </source>
</evidence>
<dbReference type="PANTHER" id="PTHR23419">
    <property type="entry name" value="DIVALENT CATION TOLERANCE CUTA-RELATED"/>
    <property type="match status" value="1"/>
</dbReference>
<dbReference type="SUPFAM" id="SSF54913">
    <property type="entry name" value="GlnB-like"/>
    <property type="match status" value="1"/>
</dbReference>
<comment type="similarity">
    <text evidence="1">Belongs to the CutA family.</text>
</comment>
<reference evidence="2 3" key="1">
    <citation type="submission" date="2020-05" db="EMBL/GenBank/DDBJ databases">
        <title>Draft genome sequence of Desulfovibrio sp. strain HN2T.</title>
        <authorList>
            <person name="Ueno A."/>
            <person name="Tamazawa S."/>
            <person name="Tamamura S."/>
            <person name="Murakami T."/>
            <person name="Kiyama T."/>
            <person name="Inomata H."/>
            <person name="Amano Y."/>
            <person name="Miyakawa K."/>
            <person name="Tamaki H."/>
            <person name="Naganuma T."/>
            <person name="Kaneko K."/>
        </authorList>
    </citation>
    <scope>NUCLEOTIDE SEQUENCE [LARGE SCALE GENOMIC DNA]</scope>
    <source>
        <strain evidence="2 3">HN2</strain>
    </source>
</reference>
<accession>A0A7J0BL39</accession>
<evidence type="ECO:0000313" key="3">
    <source>
        <dbReference type="Proteomes" id="UP000503840"/>
    </source>
</evidence>
<dbReference type="GO" id="GO:0010038">
    <property type="term" value="P:response to metal ion"/>
    <property type="evidence" value="ECO:0007669"/>
    <property type="project" value="InterPro"/>
</dbReference>
<dbReference type="PANTHER" id="PTHR23419:SF8">
    <property type="entry name" value="FI09726P"/>
    <property type="match status" value="1"/>
</dbReference>
<dbReference type="Proteomes" id="UP000503840">
    <property type="component" value="Unassembled WGS sequence"/>
</dbReference>
<dbReference type="RefSeq" id="WP_174406020.1">
    <property type="nucleotide sequence ID" value="NZ_BLVO01000013.1"/>
</dbReference>
<evidence type="ECO:0000256" key="1">
    <source>
        <dbReference type="ARBA" id="ARBA00010169"/>
    </source>
</evidence>
<organism evidence="2 3">
    <name type="scientific">Desulfovibrio subterraneus</name>
    <dbReference type="NCBI Taxonomy" id="2718620"/>
    <lineage>
        <taxon>Bacteria</taxon>
        <taxon>Pseudomonadati</taxon>
        <taxon>Thermodesulfobacteriota</taxon>
        <taxon>Desulfovibrionia</taxon>
        <taxon>Desulfovibrionales</taxon>
        <taxon>Desulfovibrionaceae</taxon>
        <taxon>Desulfovibrio</taxon>
    </lineage>
</organism>
<keyword evidence="3" id="KW-1185">Reference proteome</keyword>
<dbReference type="EMBL" id="BLVO01000013">
    <property type="protein sequence ID" value="GFM34427.1"/>
    <property type="molecule type" value="Genomic_DNA"/>
</dbReference>
<dbReference type="Gene3D" id="3.30.70.120">
    <property type="match status" value="1"/>
</dbReference>
<dbReference type="InterPro" id="IPR015867">
    <property type="entry name" value="N-reg_PII/ATP_PRibTrfase_C"/>
</dbReference>
<sequence length="112" mass="12175">MHLPPEATLLVYMTAANDAEARSIGAALVEKRLAACVNILGGIQSIFHWDGKVQDEKEVAFTAKTTVGRFDALTTEVKRLHSYEVPCIIALPMAGGSAEFLDWIRTETAEQG</sequence>
<proteinExistence type="inferred from homology"/>
<dbReference type="Pfam" id="PF03091">
    <property type="entry name" value="CutA1"/>
    <property type="match status" value="1"/>
</dbReference>
<gene>
    <name evidence="2" type="ORF">DSM101010T_27920</name>
</gene>
<name>A0A7J0BL39_9BACT</name>
<dbReference type="InterPro" id="IPR004323">
    <property type="entry name" value="Ion_tolerance_CutA"/>
</dbReference>
<dbReference type="GO" id="GO:0005507">
    <property type="term" value="F:copper ion binding"/>
    <property type="evidence" value="ECO:0007669"/>
    <property type="project" value="TreeGrafter"/>
</dbReference>
<comment type="caution">
    <text evidence="2">The sequence shown here is derived from an EMBL/GenBank/DDBJ whole genome shotgun (WGS) entry which is preliminary data.</text>
</comment>